<dbReference type="EMBL" id="FOYW01000001">
    <property type="protein sequence ID" value="SFR56422.1"/>
    <property type="molecule type" value="Genomic_DNA"/>
</dbReference>
<name>A0A1I6HPN9_9GAMM</name>
<dbReference type="SUPFAM" id="SSF55718">
    <property type="entry name" value="SCP-like"/>
    <property type="match status" value="1"/>
</dbReference>
<evidence type="ECO:0000313" key="2">
    <source>
        <dbReference type="EMBL" id="SFR56422.1"/>
    </source>
</evidence>
<evidence type="ECO:0000313" key="3">
    <source>
        <dbReference type="Proteomes" id="UP000198644"/>
    </source>
</evidence>
<organism evidence="2 3">
    <name type="scientific">Marinobacter daqiaonensis</name>
    <dbReference type="NCBI Taxonomy" id="650891"/>
    <lineage>
        <taxon>Bacteria</taxon>
        <taxon>Pseudomonadati</taxon>
        <taxon>Pseudomonadota</taxon>
        <taxon>Gammaproteobacteria</taxon>
        <taxon>Pseudomonadales</taxon>
        <taxon>Marinobacteraceae</taxon>
        <taxon>Marinobacter</taxon>
    </lineage>
</organism>
<keyword evidence="3" id="KW-1185">Reference proteome</keyword>
<dbReference type="Pfam" id="PF02036">
    <property type="entry name" value="SCP2"/>
    <property type="match status" value="1"/>
</dbReference>
<gene>
    <name evidence="2" type="ORF">SAMN05216203_1406</name>
</gene>
<accession>A0A1I6HPN9</accession>
<dbReference type="Proteomes" id="UP000198644">
    <property type="component" value="Unassembled WGS sequence"/>
</dbReference>
<protein>
    <submittedName>
        <fullName evidence="2">Predicted lipid carrier protein YhbT, contains SCP2 domain</fullName>
    </submittedName>
</protein>
<reference evidence="3" key="1">
    <citation type="submission" date="2016-10" db="EMBL/GenBank/DDBJ databases">
        <authorList>
            <person name="Varghese N."/>
            <person name="Submissions S."/>
        </authorList>
    </citation>
    <scope>NUCLEOTIDE SEQUENCE [LARGE SCALE GENOMIC DNA]</scope>
    <source>
        <strain evidence="3">CGMCC 1.9167</strain>
    </source>
</reference>
<dbReference type="AlphaFoldDB" id="A0A1I6HPN9"/>
<dbReference type="Gene3D" id="3.30.1050.10">
    <property type="entry name" value="SCP2 sterol-binding domain"/>
    <property type="match status" value="1"/>
</dbReference>
<proteinExistence type="predicted"/>
<dbReference type="InterPro" id="IPR036527">
    <property type="entry name" value="SCP2_sterol-bd_dom_sf"/>
</dbReference>
<dbReference type="STRING" id="650891.SAMN05216203_1406"/>
<dbReference type="OrthoDB" id="5292463at2"/>
<dbReference type="InterPro" id="IPR003033">
    <property type="entry name" value="SCP2_sterol-bd_dom"/>
</dbReference>
<dbReference type="RefSeq" id="WP_092010131.1">
    <property type="nucleotide sequence ID" value="NZ_FOYW01000001.1"/>
</dbReference>
<feature type="domain" description="SCP2" evidence="1">
    <location>
        <begin position="69"/>
        <end position="157"/>
    </location>
</feature>
<sequence>MAFALLRAPHLRPARLLPTPGPLARQCLDVVRDLAPPPRPFLEAVEASVPLPLKQLVAEAPLNHKFRQAISEGEFDDFEGRLIRLEIEGGGPGITLGFWQRRLRVVNGPGETTIRGSCGAFRALASKELDPDQLFFQRRLMIEGDTELGLAIKNLLDSLA</sequence>
<evidence type="ECO:0000259" key="1">
    <source>
        <dbReference type="Pfam" id="PF02036"/>
    </source>
</evidence>